<dbReference type="GO" id="GO:0016301">
    <property type="term" value="F:kinase activity"/>
    <property type="evidence" value="ECO:0007669"/>
    <property type="project" value="UniProtKB-KW"/>
</dbReference>
<proteinExistence type="predicted"/>
<feature type="non-terminal residue" evidence="1">
    <location>
        <position position="159"/>
    </location>
</feature>
<evidence type="ECO:0000313" key="1">
    <source>
        <dbReference type="EMBL" id="GFA82539.1"/>
    </source>
</evidence>
<keyword evidence="1" id="KW-0808">Transferase</keyword>
<dbReference type="AlphaFoldDB" id="A0A699KDL2"/>
<organism evidence="1">
    <name type="scientific">Tanacetum cinerariifolium</name>
    <name type="common">Dalmatian daisy</name>
    <name type="synonym">Chrysanthemum cinerariifolium</name>
    <dbReference type="NCBI Taxonomy" id="118510"/>
    <lineage>
        <taxon>Eukaryota</taxon>
        <taxon>Viridiplantae</taxon>
        <taxon>Streptophyta</taxon>
        <taxon>Embryophyta</taxon>
        <taxon>Tracheophyta</taxon>
        <taxon>Spermatophyta</taxon>
        <taxon>Magnoliopsida</taxon>
        <taxon>eudicotyledons</taxon>
        <taxon>Gunneridae</taxon>
        <taxon>Pentapetalae</taxon>
        <taxon>asterids</taxon>
        <taxon>campanulids</taxon>
        <taxon>Asterales</taxon>
        <taxon>Asteraceae</taxon>
        <taxon>Asteroideae</taxon>
        <taxon>Anthemideae</taxon>
        <taxon>Anthemidinae</taxon>
        <taxon>Tanacetum</taxon>
    </lineage>
</organism>
<gene>
    <name evidence="1" type="ORF">Tci_654511</name>
</gene>
<accession>A0A699KDL2</accession>
<protein>
    <submittedName>
        <fullName evidence="1">Protein kinase-like domain, phloem protein 2-like protein</fullName>
    </submittedName>
</protein>
<keyword evidence="1" id="KW-0418">Kinase</keyword>
<reference evidence="1" key="1">
    <citation type="journal article" date="2019" name="Sci. Rep.">
        <title>Draft genome of Tanacetum cinerariifolium, the natural source of mosquito coil.</title>
        <authorList>
            <person name="Yamashiro T."/>
            <person name="Shiraishi A."/>
            <person name="Satake H."/>
            <person name="Nakayama K."/>
        </authorList>
    </citation>
    <scope>NUCLEOTIDE SEQUENCE</scope>
</reference>
<name>A0A699KDL2_TANCI</name>
<dbReference type="EMBL" id="BKCJ010495197">
    <property type="protein sequence ID" value="GFA82539.1"/>
    <property type="molecule type" value="Genomic_DNA"/>
</dbReference>
<feature type="non-terminal residue" evidence="1">
    <location>
        <position position="1"/>
    </location>
</feature>
<sequence>SIVHLADEEEKQRFVTELYQFTSNEESILDLEIFLEDCGLSGDFYIQGIEFRPLEKVERQVVIANQEIVRGVVPPMFYRFTEESEVLLSQGILLNGGKTWLSINEKGEHIERIYIEACINPAEMEHYGLQYPSGDIVNSRFPGGICYKIHWVPFKARVR</sequence>
<comment type="caution">
    <text evidence="1">The sequence shown here is derived from an EMBL/GenBank/DDBJ whole genome shotgun (WGS) entry which is preliminary data.</text>
</comment>